<proteinExistence type="predicted"/>
<accession>A0AA86IWP7</accession>
<protein>
    <submittedName>
        <fullName evidence="1">Structural protein</fullName>
    </submittedName>
</protein>
<name>A0AA86IWP7_9CAUD</name>
<sequence>MKNLIKSSIIASIIAVSFSAHAEYTEINPPIKSAEDCSALADSSAKAVVYLINNQSDRSLNFDEVVSEYYQPISDRINRQLFSGMVDEQYNHYVKYVAKGTTLNRNAISQIATPIEGACKRVYDKNAKKSGQTEQAQSTFNGKVVEYPDIYSAPWINNPSIKSISQCRILSYALADGFIDIKSGKSSDTDLYYRRVSQFMDRKDFDSYIKFLVQSTTEANNQLKEGITMGFMTDCDRRFSN</sequence>
<evidence type="ECO:0000313" key="2">
    <source>
        <dbReference type="Proteomes" id="UP001304813"/>
    </source>
</evidence>
<reference evidence="1 2" key="1">
    <citation type="submission" date="2023-09" db="EMBL/GenBank/DDBJ databases">
        <title>Analysis of phage genome (vB_Yru_GN1) of the bacterium (Yersinia ruckeri).</title>
        <authorList>
            <person name="Ganjoor M.S."/>
            <person name="Bouzari M."/>
            <person name="Soleimani-Delfan A."/>
        </authorList>
    </citation>
    <scope>NUCLEOTIDE SEQUENCE [LARGE SCALE GENOMIC DNA]</scope>
    <source>
        <strain evidence="2">vB_Yru_GN1</strain>
    </source>
</reference>
<dbReference type="EMBL" id="LC779065">
    <property type="protein sequence ID" value="BES79906.1"/>
    <property type="molecule type" value="Genomic_DNA"/>
</dbReference>
<evidence type="ECO:0000313" key="1">
    <source>
        <dbReference type="EMBL" id="BES79906.1"/>
    </source>
</evidence>
<dbReference type="Proteomes" id="UP001304813">
    <property type="component" value="Segment"/>
</dbReference>
<keyword evidence="2" id="KW-1185">Reference proteome</keyword>
<organism evidence="1 2">
    <name type="scientific">Yersinia phage vB_Yru_GN1</name>
    <dbReference type="NCBI Taxonomy" id="3074381"/>
    <lineage>
        <taxon>Viruses</taxon>
        <taxon>Duplodnaviria</taxon>
        <taxon>Heunggongvirae</taxon>
        <taxon>Uroviricota</taxon>
        <taxon>Caudoviricetes</taxon>
        <taxon>Caudoviricetes incertae sedis</taxon>
        <taxon>Sepahanvirus</taxon>
        <taxon>Sepahanvirus vB-Yru-GN1</taxon>
    </lineage>
</organism>